<accession>A0ACD4R685</accession>
<name>A0ACD4R685_9BACI</name>
<proteinExistence type="predicted"/>
<reference evidence="2" key="1">
    <citation type="journal article" date="2025" name="Aquaculture">
        <title>Assessment of the bioflocculant production and safety properties of Metabacillus hrfriensis sp. nov. based on phenotypic and whole-genome sequencing analysis.</title>
        <authorList>
            <person name="Zhang R."/>
            <person name="Zhao Z."/>
            <person name="Luo L."/>
            <person name="Wang S."/>
            <person name="Guo K."/>
            <person name="Xu W."/>
        </authorList>
    </citation>
    <scope>NUCLEOTIDE SEQUENCE [LARGE SCALE GENOMIC DNA]</scope>
    <source>
        <strain evidence="2">CT-WN-B3</strain>
    </source>
</reference>
<protein>
    <submittedName>
        <fullName evidence="1">Type I polyketide synthase</fullName>
    </submittedName>
</protein>
<organism evidence="1 2">
    <name type="scientific">Metabacillus hrfriensis</name>
    <dbReference type="NCBI Taxonomy" id="3048891"/>
    <lineage>
        <taxon>Bacteria</taxon>
        <taxon>Bacillati</taxon>
        <taxon>Bacillota</taxon>
        <taxon>Bacilli</taxon>
        <taxon>Bacillales</taxon>
        <taxon>Bacillaceae</taxon>
        <taxon>Metabacillus</taxon>
    </lineage>
</organism>
<evidence type="ECO:0000313" key="1">
    <source>
        <dbReference type="EMBL" id="WHZ55987.1"/>
    </source>
</evidence>
<gene>
    <name evidence="1" type="ORF">QLQ22_14845</name>
</gene>
<keyword evidence="2" id="KW-1185">Reference proteome</keyword>
<dbReference type="EMBL" id="CP126116">
    <property type="protein sequence ID" value="WHZ55987.1"/>
    <property type="molecule type" value="Genomic_DNA"/>
</dbReference>
<sequence length="1415" mass="159139">MNHSPQLSVRNGMEIAIVGMSCRFPGGNNVNAFWENLKNGKESVSIFSDEELREAGIDQETIQSPNYVKAGGSITGTEWFDTHLFKYSPREAEVMDPQLKVLHECAWEALENSGYCSDTFKGLVGTYIGSSTNLYWIDTVYHQARDFIKEAELLNGSQFFSTRLSHQLNLKGPSYTVQTACSSSLVAVHLASQALLSGDCDMALAGGVSLTLPEKRGHFYQDGMILSPDGHCRPFDANARGTVNGNGAGIVVLKRLEDAVADGDFIHAIVKGSAINNDGSNKVSFTAPSVEGQADVIKAAHLMAEVEPESISYVEAHGTGTMLGDPIEIEALKLAFNTRKKGFCGIGSVKANIGHLDNAAGVAGLIKTVVSLKHRMIPPHINYEKPNVNIDFENSPFYVNNKLTEWKNSGFPLRAGISSFGMGGTNAHVVLEEAPDIEASDRGRRYQLLSFSAQTEKSLEEQTKKLADYLNQDPNVNLADVAYTLLNGRKSLKHRRMLVVSDIEEAKRELFSMNPVKVQTKSYDGASKQIIFMFPGQGAQYVNMGLDLYREEKIFREELNRCCQILEGISGVNWMELLYPSDPEGKASDAINQTSNTQPAIFIFEYSLAKMLIGWGIRPDGMIGHSIGEYVAACLSGVLSLKHALKLVYDRGILMQQLPKGSMVSVKASQNDILPLMSRDLSFAAVNGPLSCVVSGSDEEMNILETILNREGFKYIKLLTSHAFHSAMMDPILAAYKEKIKEIDLHHPNIPFISNVTGEWITASQATNSDYWVNHLRQTVRFSDGIKHLVTGSENIFVEVGPGRALSALVRQQEQGESELAIVNTVRHSKERVSDDKFLLQNIGKLYIYGVKIDWPKYFSQERRQRVPLPTYPFDRQFFSISKDLKSRESASLSQSELVGDSKQPIAPKDDKEQKIIESYKEVTGLKYISPHADFFEIGGSSLTAVNVVARLQKDFDISINHLFEYPRASELAQHITFKGEKNKVDKHVLTSYLVARRERHRLVEDKIRDIEETRRLYDDKNRRYEEVNLFYQLNYKEILLTGTTGYLGIYLLRDLLTKSDSNVHLIVRSKNQIEAENRTKEKICSYFDPPFYDKFKQRIFVYSGDLARNDFGLDMSNYQYLSETIQCVIHSAGNVSHFGNYDKSFEANVLATKNLIDFSLTGVKKDVNHISTLAVASGTVKNKKDILYTEYDNDLGQVIENPYPKTKLEAEKIVIEARERGVNVNIFRVGNIVFDSKSGRFQENIEQNALYSMMKSYIEIGLVPEMDRDTDFSCVDDVSRAIISLFDKEELMNETHHIFNPNYMSLSDLLTTPDLNIDVKETSIDKFLDFIFDEKQVDRHASAIYNLQLHSIGEELEVFDDAGQTVFHITADKTNMLLSRTGFIWNDINDQLVRKMIEYGQQVNFFSKSKKIKW</sequence>
<evidence type="ECO:0000313" key="2">
    <source>
        <dbReference type="Proteomes" id="UP001226091"/>
    </source>
</evidence>
<dbReference type="Proteomes" id="UP001226091">
    <property type="component" value="Chromosome"/>
</dbReference>